<dbReference type="InterPro" id="IPR041698">
    <property type="entry name" value="Methyltransf_25"/>
</dbReference>
<keyword evidence="2" id="KW-0489">Methyltransferase</keyword>
<feature type="domain" description="Methyltransferase" evidence="1">
    <location>
        <begin position="51"/>
        <end position="138"/>
    </location>
</feature>
<evidence type="ECO:0000259" key="1">
    <source>
        <dbReference type="Pfam" id="PF13649"/>
    </source>
</evidence>
<keyword evidence="2" id="KW-0808">Transferase</keyword>
<dbReference type="Gene3D" id="3.40.50.150">
    <property type="entry name" value="Vaccinia Virus protein VP39"/>
    <property type="match status" value="1"/>
</dbReference>
<dbReference type="GO" id="GO:0032259">
    <property type="term" value="P:methylation"/>
    <property type="evidence" value="ECO:0007669"/>
    <property type="project" value="UniProtKB-KW"/>
</dbReference>
<dbReference type="EMBL" id="CAADFE010000103">
    <property type="protein sequence ID" value="VFJ76372.1"/>
    <property type="molecule type" value="Genomic_DNA"/>
</dbReference>
<proteinExistence type="predicted"/>
<dbReference type="CDD" id="cd02440">
    <property type="entry name" value="AdoMet_MTases"/>
    <property type="match status" value="1"/>
</dbReference>
<protein>
    <submittedName>
        <fullName evidence="2">Methyltransferase domain-containing protein</fullName>
    </submittedName>
</protein>
<sequence length="284" mass="32805">MIFDSQKAVDISRGELTASLREGHLQIDEVDLGIIDVVKRFASEFGRRPRVMDIGCGNGFFPARLLEAVPEIDFVARESWEIAVKELKQRFEGTPVRIFTAPLADWDEPLDVVINWSRHHHWPRTYLDHIKRFMAPDGVMVLADEFCPEYCFGEYAERIHNADRIYLGGGYVLVDDEEVAAYEKDGTLPDIAREMEKLRLKALWRWYRYVLDYAIEHDHMHAAVLELRAVRDDLDTDCGHELKLSPLIVEKELELKGFRKLACHTAAPNEPLDLRSGFVYEYGL</sequence>
<reference evidence="2" key="1">
    <citation type="submission" date="2019-02" db="EMBL/GenBank/DDBJ databases">
        <authorList>
            <person name="Gruber-Vodicka R. H."/>
            <person name="Seah K. B. B."/>
        </authorList>
    </citation>
    <scope>NUCLEOTIDE SEQUENCE</scope>
    <source>
        <strain evidence="2">BECK_BZ131</strain>
    </source>
</reference>
<dbReference type="SUPFAM" id="SSF53335">
    <property type="entry name" value="S-adenosyl-L-methionine-dependent methyltransferases"/>
    <property type="match status" value="1"/>
</dbReference>
<name>A0A450U1R2_9GAMM</name>
<dbReference type="AlphaFoldDB" id="A0A450U1R2"/>
<dbReference type="GO" id="GO:0008168">
    <property type="term" value="F:methyltransferase activity"/>
    <property type="evidence" value="ECO:0007669"/>
    <property type="project" value="UniProtKB-KW"/>
</dbReference>
<dbReference type="Pfam" id="PF13649">
    <property type="entry name" value="Methyltransf_25"/>
    <property type="match status" value="1"/>
</dbReference>
<accession>A0A450U1R2</accession>
<gene>
    <name evidence="2" type="ORF">BECKFW1821C_GA0114237_11034</name>
</gene>
<organism evidence="2">
    <name type="scientific">Candidatus Kentrum sp. FW</name>
    <dbReference type="NCBI Taxonomy" id="2126338"/>
    <lineage>
        <taxon>Bacteria</taxon>
        <taxon>Pseudomonadati</taxon>
        <taxon>Pseudomonadota</taxon>
        <taxon>Gammaproteobacteria</taxon>
        <taxon>Candidatus Kentrum</taxon>
    </lineage>
</organism>
<evidence type="ECO:0000313" key="2">
    <source>
        <dbReference type="EMBL" id="VFJ76372.1"/>
    </source>
</evidence>
<dbReference type="InterPro" id="IPR029063">
    <property type="entry name" value="SAM-dependent_MTases_sf"/>
</dbReference>